<geneLocation type="plasmid" evidence="2 3">
    <name>unnamed1</name>
</geneLocation>
<dbReference type="EMBL" id="CP016179">
    <property type="protein sequence ID" value="ANO35552.1"/>
    <property type="molecule type" value="Genomic_DNA"/>
</dbReference>
<keyword evidence="2" id="KW-0614">Plasmid</keyword>
<accession>A0AAN0XZW4</accession>
<sequence length="64" mass="7081">MNRKLDTFFAILISLMVGCAVTGYFIHITNYNERVADILGWIAIIGIPISMACAITVDYLGDKN</sequence>
<evidence type="ECO:0000256" key="1">
    <source>
        <dbReference type="SAM" id="Phobius"/>
    </source>
</evidence>
<keyword evidence="1" id="KW-1133">Transmembrane helix</keyword>
<dbReference type="AlphaFoldDB" id="A0AAN0XZW4"/>
<name>A0AAN0XZW4_9VIBR</name>
<dbReference type="Proteomes" id="UP000092018">
    <property type="component" value="Plasmid unnamed1"/>
</dbReference>
<keyword evidence="1" id="KW-0472">Membrane</keyword>
<organism evidence="2 3">
    <name type="scientific">Vibrio breoganii</name>
    <dbReference type="NCBI Taxonomy" id="553239"/>
    <lineage>
        <taxon>Bacteria</taxon>
        <taxon>Pseudomonadati</taxon>
        <taxon>Pseudomonadota</taxon>
        <taxon>Gammaproteobacteria</taxon>
        <taxon>Vibrionales</taxon>
        <taxon>Vibrionaceae</taxon>
        <taxon>Vibrio</taxon>
    </lineage>
</organism>
<reference evidence="2 3" key="1">
    <citation type="submission" date="2016-06" db="EMBL/GenBank/DDBJ databases">
        <title>Adaptive Radiation by Waves of Gene Transfer Leads to Fine-Scale Resource Partitioning in Marine Microbes.</title>
        <authorList>
            <person name="Hehemann J.-H."/>
            <person name="Arevalo P."/>
            <person name="Datta M.S."/>
            <person name="Yu X."/>
            <person name="Corzett C."/>
            <person name="Henschel A."/>
            <person name="Preheim S.P."/>
            <person name="Timberlake S."/>
            <person name="Alm E.J."/>
            <person name="Polz M.F."/>
        </authorList>
    </citation>
    <scope>NUCLEOTIDE SEQUENCE [LARGE SCALE GENOMIC DNA]</scope>
    <source>
        <strain evidence="2 3">FF50</strain>
        <plasmid evidence="2 3">unnamed1</plasmid>
    </source>
</reference>
<dbReference type="PROSITE" id="PS51257">
    <property type="entry name" value="PROKAR_LIPOPROTEIN"/>
    <property type="match status" value="1"/>
</dbReference>
<protein>
    <submittedName>
        <fullName evidence="2">Uncharacterized protein</fullName>
    </submittedName>
</protein>
<proteinExistence type="predicted"/>
<evidence type="ECO:0000313" key="3">
    <source>
        <dbReference type="Proteomes" id="UP000092018"/>
    </source>
</evidence>
<dbReference type="RefSeq" id="WP_065211311.1">
    <property type="nucleotide sequence ID" value="NZ_CP016179.1"/>
</dbReference>
<dbReference type="KEGG" id="vbr:A6E01_20280"/>
<keyword evidence="1" id="KW-0812">Transmembrane</keyword>
<feature type="transmembrane region" description="Helical" evidence="1">
    <location>
        <begin position="38"/>
        <end position="60"/>
    </location>
</feature>
<evidence type="ECO:0000313" key="2">
    <source>
        <dbReference type="EMBL" id="ANO35552.1"/>
    </source>
</evidence>
<feature type="transmembrane region" description="Helical" evidence="1">
    <location>
        <begin position="7"/>
        <end position="26"/>
    </location>
</feature>
<gene>
    <name evidence="2" type="ORF">A6E01_20280</name>
</gene>